<dbReference type="InterPro" id="IPR013078">
    <property type="entry name" value="His_Pase_superF_clade-1"/>
</dbReference>
<dbReference type="SUPFAM" id="SSF53254">
    <property type="entry name" value="Phosphoglycerate mutase-like"/>
    <property type="match status" value="1"/>
</dbReference>
<comment type="caution">
    <text evidence="2">The sequence shown here is derived from an EMBL/GenBank/DDBJ whole genome shotgun (WGS) entry which is preliminary data.</text>
</comment>
<name>A0ABT8EVB8_9ACTN</name>
<dbReference type="PANTHER" id="PTHR20935">
    <property type="entry name" value="PHOSPHOGLYCERATE MUTASE-RELATED"/>
    <property type="match status" value="1"/>
</dbReference>
<dbReference type="RefSeq" id="WP_300961210.1">
    <property type="nucleotide sequence ID" value="NZ_JAUHJR010000004.1"/>
</dbReference>
<reference evidence="2" key="1">
    <citation type="submission" date="2023-06" db="EMBL/GenBank/DDBJ databases">
        <title>Draft genome sequence of Nocardioides sp. SOB72.</title>
        <authorList>
            <person name="Zhang G."/>
        </authorList>
    </citation>
    <scope>NUCLEOTIDE SEQUENCE</scope>
    <source>
        <strain evidence="2">SOB72</strain>
    </source>
</reference>
<evidence type="ECO:0000313" key="3">
    <source>
        <dbReference type="Proteomes" id="UP001168537"/>
    </source>
</evidence>
<dbReference type="Pfam" id="PF00300">
    <property type="entry name" value="His_Phos_1"/>
    <property type="match status" value="1"/>
</dbReference>
<protein>
    <submittedName>
        <fullName evidence="2">Histidine phosphatase family protein</fullName>
    </submittedName>
</protein>
<evidence type="ECO:0000313" key="2">
    <source>
        <dbReference type="EMBL" id="MDN4162117.1"/>
    </source>
</evidence>
<dbReference type="Proteomes" id="UP001168537">
    <property type="component" value="Unassembled WGS sequence"/>
</dbReference>
<evidence type="ECO:0000256" key="1">
    <source>
        <dbReference type="ARBA" id="ARBA00022801"/>
    </source>
</evidence>
<dbReference type="Gene3D" id="3.40.50.1240">
    <property type="entry name" value="Phosphoglycerate mutase-like"/>
    <property type="match status" value="1"/>
</dbReference>
<dbReference type="InterPro" id="IPR051021">
    <property type="entry name" value="Mito_Ser/Thr_phosphatase"/>
</dbReference>
<dbReference type="InterPro" id="IPR029033">
    <property type="entry name" value="His_PPase_superfam"/>
</dbReference>
<sequence length="174" mass="18037">MSADEGTRTLVVIRHAAAEADGPTDAERRLSERGHADAAAVGAWLSSLGVAPDHAVVSAAVRTVQTFDDIADAAGWDLEPDVDESLYAAGPETALDLLRTVPDDVRTLVVVGHNPTMASLAQLLDDGEGDLDAGNRLALGYPPSATTVLSYDGDWEHLSDASASVVAFFVGGGR</sequence>
<accession>A0ABT8EVB8</accession>
<dbReference type="EMBL" id="JAUHJR010000004">
    <property type="protein sequence ID" value="MDN4162117.1"/>
    <property type="molecule type" value="Genomic_DNA"/>
</dbReference>
<organism evidence="2 3">
    <name type="scientific">Nocardioides abyssi</name>
    <dbReference type="NCBI Taxonomy" id="3058370"/>
    <lineage>
        <taxon>Bacteria</taxon>
        <taxon>Bacillati</taxon>
        <taxon>Actinomycetota</taxon>
        <taxon>Actinomycetes</taxon>
        <taxon>Propionibacteriales</taxon>
        <taxon>Nocardioidaceae</taxon>
        <taxon>Nocardioides</taxon>
    </lineage>
</organism>
<dbReference type="SMART" id="SM00855">
    <property type="entry name" value="PGAM"/>
    <property type="match status" value="1"/>
</dbReference>
<proteinExistence type="predicted"/>
<keyword evidence="1" id="KW-0378">Hydrolase</keyword>
<dbReference type="PANTHER" id="PTHR20935:SF1">
    <property type="entry name" value="SLL1549 PROTEIN"/>
    <property type="match status" value="1"/>
</dbReference>
<dbReference type="CDD" id="cd07040">
    <property type="entry name" value="HP"/>
    <property type="match status" value="1"/>
</dbReference>
<keyword evidence="3" id="KW-1185">Reference proteome</keyword>
<gene>
    <name evidence="2" type="ORF">QWY29_12200</name>
</gene>